<dbReference type="OrthoDB" id="4491390at2759"/>
<dbReference type="RefSeq" id="XP_013277774.1">
    <property type="nucleotide sequence ID" value="XM_013422320.1"/>
</dbReference>
<dbReference type="Pfam" id="PF11951">
    <property type="entry name" value="Fungal_trans_2"/>
    <property type="match status" value="1"/>
</dbReference>
<gene>
    <name evidence="3" type="ORF">Z518_01722</name>
</gene>
<dbReference type="Proteomes" id="UP000053617">
    <property type="component" value="Unassembled WGS sequence"/>
</dbReference>
<reference evidence="3 4" key="1">
    <citation type="submission" date="2015-01" db="EMBL/GenBank/DDBJ databases">
        <title>The Genome Sequence of Rhinocladiella mackenzie CBS 650.93.</title>
        <authorList>
            <consortium name="The Broad Institute Genomics Platform"/>
            <person name="Cuomo C."/>
            <person name="de Hoog S."/>
            <person name="Gorbushina A."/>
            <person name="Stielow B."/>
            <person name="Teixiera M."/>
            <person name="Abouelleil A."/>
            <person name="Chapman S.B."/>
            <person name="Priest M."/>
            <person name="Young S.K."/>
            <person name="Wortman J."/>
            <person name="Nusbaum C."/>
            <person name="Birren B."/>
        </authorList>
    </citation>
    <scope>NUCLEOTIDE SEQUENCE [LARGE SCALE GENOMIC DNA]</scope>
    <source>
        <strain evidence="3 4">CBS 650.93</strain>
    </source>
</reference>
<evidence type="ECO:0008006" key="5">
    <source>
        <dbReference type="Google" id="ProtNLM"/>
    </source>
</evidence>
<name>A0A0D2HIZ6_9EURO</name>
<protein>
    <recommendedName>
        <fullName evidence="5">Transcription factor domain-containing protein</fullName>
    </recommendedName>
</protein>
<dbReference type="VEuPathDB" id="FungiDB:Z518_01722"/>
<feature type="transmembrane region" description="Helical" evidence="2">
    <location>
        <begin position="336"/>
        <end position="356"/>
    </location>
</feature>
<evidence type="ECO:0000256" key="2">
    <source>
        <dbReference type="SAM" id="Phobius"/>
    </source>
</evidence>
<dbReference type="PANTHER" id="PTHR38111">
    <property type="entry name" value="ZN(2)-C6 FUNGAL-TYPE DOMAIN-CONTAINING PROTEIN-RELATED"/>
    <property type="match status" value="1"/>
</dbReference>
<dbReference type="PANTHER" id="PTHR38111:SF11">
    <property type="entry name" value="TRANSCRIPTION FACTOR DOMAIN-CONTAINING PROTEIN-RELATED"/>
    <property type="match status" value="1"/>
</dbReference>
<dbReference type="InterPro" id="IPR053178">
    <property type="entry name" value="Osmoadaptation_assoc"/>
</dbReference>
<dbReference type="HOGENOM" id="CLU_021599_2_1_1"/>
<evidence type="ECO:0000313" key="3">
    <source>
        <dbReference type="EMBL" id="KIX10638.1"/>
    </source>
</evidence>
<feature type="region of interest" description="Disordered" evidence="1">
    <location>
        <begin position="1"/>
        <end position="44"/>
    </location>
</feature>
<dbReference type="InterPro" id="IPR021858">
    <property type="entry name" value="Fun_TF"/>
</dbReference>
<evidence type="ECO:0000256" key="1">
    <source>
        <dbReference type="SAM" id="MobiDB-lite"/>
    </source>
</evidence>
<keyword evidence="2" id="KW-0472">Membrane</keyword>
<dbReference type="AlphaFoldDB" id="A0A0D2HIZ6"/>
<keyword evidence="2" id="KW-0812">Transmembrane</keyword>
<sequence length="485" mass="55677">MRDRDSNALALEKKADRQIKPSLDSREGRVGYREGRSKPSENRNILDPRIPSFALAAQVNSNPEIRQQLLELYLHYHLPTRQLGPIQQRLWLLRLPSMTHLTPALEVSTMALCLGKLGDVHQDQGLRRESLKLYYHGLRQLQKALWDLDLMFHDQTLATCIALASYEMSQCPGESRNGYISHAAGCEKLVQLRGPEAHTDGLGHQIFVLFRVQGILLASVNKKSTFLSEPLWQEVPFRKEPKRPYDHVYDYLNRASELLNRGEMLDRMNMDAQLQLATEMISQCWKMDQELLTLYEELETTQSGPVFWPELAQQTSFDHKTEDGMVFPVAFHFPDLFVASTVVVFWAVQSMLWYWLSALYGLMDELRVKLTAAGRVVEVDEIADISSTSVLRPRLREDTFNLPPLEYRINSATPALNILQSVEYFLQEDMLDHGPKSIAAPLKAAMEILRLHSGYKTEMLWAEEAMRKVQGRSLRLLVYYSGVEK</sequence>
<dbReference type="STRING" id="1442369.A0A0D2HIZ6"/>
<keyword evidence="4" id="KW-1185">Reference proteome</keyword>
<dbReference type="GeneID" id="25289793"/>
<accession>A0A0D2HIZ6</accession>
<keyword evidence="2" id="KW-1133">Transmembrane helix</keyword>
<organism evidence="3 4">
    <name type="scientific">Rhinocladiella mackenziei CBS 650.93</name>
    <dbReference type="NCBI Taxonomy" id="1442369"/>
    <lineage>
        <taxon>Eukaryota</taxon>
        <taxon>Fungi</taxon>
        <taxon>Dikarya</taxon>
        <taxon>Ascomycota</taxon>
        <taxon>Pezizomycotina</taxon>
        <taxon>Eurotiomycetes</taxon>
        <taxon>Chaetothyriomycetidae</taxon>
        <taxon>Chaetothyriales</taxon>
        <taxon>Herpotrichiellaceae</taxon>
        <taxon>Rhinocladiella</taxon>
    </lineage>
</organism>
<proteinExistence type="predicted"/>
<dbReference type="EMBL" id="KN847475">
    <property type="protein sequence ID" value="KIX10638.1"/>
    <property type="molecule type" value="Genomic_DNA"/>
</dbReference>
<evidence type="ECO:0000313" key="4">
    <source>
        <dbReference type="Proteomes" id="UP000053617"/>
    </source>
</evidence>